<dbReference type="SMART" id="SM00563">
    <property type="entry name" value="PlsC"/>
    <property type="match status" value="1"/>
</dbReference>
<evidence type="ECO:0000256" key="2">
    <source>
        <dbReference type="ARBA" id="ARBA00022516"/>
    </source>
</evidence>
<keyword evidence="5 7" id="KW-0012">Acyltransferase</keyword>
<comment type="pathway">
    <text evidence="1">Lipid metabolism.</text>
</comment>
<dbReference type="PANTHER" id="PTHR10434">
    <property type="entry name" value="1-ACYL-SN-GLYCEROL-3-PHOSPHATE ACYLTRANSFERASE"/>
    <property type="match status" value="1"/>
</dbReference>
<dbReference type="CDD" id="cd07989">
    <property type="entry name" value="LPLAT_AGPAT-like"/>
    <property type="match status" value="1"/>
</dbReference>
<keyword evidence="8" id="KW-1185">Reference proteome</keyword>
<keyword evidence="3 7" id="KW-0808">Transferase</keyword>
<evidence type="ECO:0000256" key="3">
    <source>
        <dbReference type="ARBA" id="ARBA00022679"/>
    </source>
</evidence>
<evidence type="ECO:0000256" key="1">
    <source>
        <dbReference type="ARBA" id="ARBA00005189"/>
    </source>
</evidence>
<dbReference type="Pfam" id="PF01553">
    <property type="entry name" value="Acyltransferase"/>
    <property type="match status" value="1"/>
</dbReference>
<dbReference type="GO" id="GO:0003841">
    <property type="term" value="F:1-acylglycerol-3-phosphate O-acyltransferase activity"/>
    <property type="evidence" value="ECO:0007669"/>
    <property type="project" value="TreeGrafter"/>
</dbReference>
<proteinExistence type="predicted"/>
<name>A0A317N148_9GAMM</name>
<comment type="caution">
    <text evidence="7">The sequence shown here is derived from an EMBL/GenBank/DDBJ whole genome shotgun (WGS) entry which is preliminary data.</text>
</comment>
<evidence type="ECO:0000313" key="7">
    <source>
        <dbReference type="EMBL" id="PWV65854.1"/>
    </source>
</evidence>
<evidence type="ECO:0000256" key="5">
    <source>
        <dbReference type="ARBA" id="ARBA00023315"/>
    </source>
</evidence>
<organism evidence="7 8">
    <name type="scientific">Plasticicumulans acidivorans</name>
    <dbReference type="NCBI Taxonomy" id="886464"/>
    <lineage>
        <taxon>Bacteria</taxon>
        <taxon>Pseudomonadati</taxon>
        <taxon>Pseudomonadota</taxon>
        <taxon>Gammaproteobacteria</taxon>
        <taxon>Candidatus Competibacteraceae</taxon>
        <taxon>Plasticicumulans</taxon>
    </lineage>
</organism>
<evidence type="ECO:0000256" key="4">
    <source>
        <dbReference type="ARBA" id="ARBA00023098"/>
    </source>
</evidence>
<gene>
    <name evidence="7" type="ORF">C7443_101339</name>
</gene>
<evidence type="ECO:0000259" key="6">
    <source>
        <dbReference type="SMART" id="SM00563"/>
    </source>
</evidence>
<accession>A0A317N148</accession>
<dbReference type="AlphaFoldDB" id="A0A317N148"/>
<dbReference type="InterPro" id="IPR002123">
    <property type="entry name" value="Plipid/glycerol_acylTrfase"/>
</dbReference>
<protein>
    <submittedName>
        <fullName evidence="7">Lyso-ornithine lipid acyltransferase</fullName>
    </submittedName>
</protein>
<dbReference type="GO" id="GO:0006654">
    <property type="term" value="P:phosphatidic acid biosynthetic process"/>
    <property type="evidence" value="ECO:0007669"/>
    <property type="project" value="TreeGrafter"/>
</dbReference>
<dbReference type="Proteomes" id="UP000246569">
    <property type="component" value="Unassembled WGS sequence"/>
</dbReference>
<dbReference type="SUPFAM" id="SSF69593">
    <property type="entry name" value="Glycerol-3-phosphate (1)-acyltransferase"/>
    <property type="match status" value="1"/>
</dbReference>
<dbReference type="PANTHER" id="PTHR10434:SF64">
    <property type="entry name" value="1-ACYL-SN-GLYCEROL-3-PHOSPHATE ACYLTRANSFERASE-RELATED"/>
    <property type="match status" value="1"/>
</dbReference>
<keyword evidence="2" id="KW-0444">Lipid biosynthesis</keyword>
<feature type="domain" description="Phospholipid/glycerol acyltransferase" evidence="6">
    <location>
        <begin position="70"/>
        <end position="183"/>
    </location>
</feature>
<reference evidence="7 8" key="1">
    <citation type="submission" date="2018-05" db="EMBL/GenBank/DDBJ databases">
        <title>Genomic Encyclopedia of Type Strains, Phase IV (KMG-IV): sequencing the most valuable type-strain genomes for metagenomic binning, comparative biology and taxonomic classification.</title>
        <authorList>
            <person name="Goeker M."/>
        </authorList>
    </citation>
    <scope>NUCLEOTIDE SEQUENCE [LARGE SCALE GENOMIC DNA]</scope>
    <source>
        <strain evidence="7 8">DSM 23606</strain>
    </source>
</reference>
<evidence type="ECO:0000313" key="8">
    <source>
        <dbReference type="Proteomes" id="UP000246569"/>
    </source>
</evidence>
<sequence>MASFQPTLRRVLRLPLVVAHIAVGCVVAACLPHGAGRVPSPWPMVLWCRIFCRILGVRTTVYGDPVGGRALFVANHISWLDIMAIAAVCPTHFLAKAEVADWPLVGWLCRRAGTAFIRRGSTGGARAAAEEMVWRLKRRGERVLVFPEGTSTDGQNVRRFFPRLFQAAQLARCPVQALALRYPHAEGIHPSVPFVGDDEFLAHLWRLLGERRIDVEMHFGEPLPPSLGRDELARSAHEQILAALDSSRERELGRLHAIGR</sequence>
<dbReference type="EMBL" id="QGTJ01000001">
    <property type="protein sequence ID" value="PWV65854.1"/>
    <property type="molecule type" value="Genomic_DNA"/>
</dbReference>
<keyword evidence="4" id="KW-0443">Lipid metabolism</keyword>
<dbReference type="OrthoDB" id="9806880at2"/>